<evidence type="ECO:0000256" key="3">
    <source>
        <dbReference type="ARBA" id="ARBA00022475"/>
    </source>
</evidence>
<dbReference type="Gene3D" id="1.20.1250.20">
    <property type="entry name" value="MFS general substrate transporter like domains"/>
    <property type="match status" value="1"/>
</dbReference>
<dbReference type="EMBL" id="CAXAMM010038574">
    <property type="protein sequence ID" value="CAK9079178.1"/>
    <property type="molecule type" value="Genomic_DNA"/>
</dbReference>
<dbReference type="PROSITE" id="PS50850">
    <property type="entry name" value="MFS"/>
    <property type="match status" value="1"/>
</dbReference>
<dbReference type="InterPro" id="IPR011701">
    <property type="entry name" value="MFS"/>
</dbReference>
<organism evidence="10 11">
    <name type="scientific">Durusdinium trenchii</name>
    <dbReference type="NCBI Taxonomy" id="1381693"/>
    <lineage>
        <taxon>Eukaryota</taxon>
        <taxon>Sar</taxon>
        <taxon>Alveolata</taxon>
        <taxon>Dinophyceae</taxon>
        <taxon>Suessiales</taxon>
        <taxon>Symbiodiniaceae</taxon>
        <taxon>Durusdinium</taxon>
    </lineage>
</organism>
<feature type="transmembrane region" description="Helical" evidence="8">
    <location>
        <begin position="307"/>
        <end position="332"/>
    </location>
</feature>
<keyword evidence="5 8" id="KW-1133">Transmembrane helix</keyword>
<keyword evidence="2" id="KW-0813">Transport</keyword>
<keyword evidence="4 8" id="KW-0812">Transmembrane</keyword>
<keyword evidence="11" id="KW-1185">Reference proteome</keyword>
<dbReference type="Proteomes" id="UP001642464">
    <property type="component" value="Unassembled WGS sequence"/>
</dbReference>
<evidence type="ECO:0000256" key="4">
    <source>
        <dbReference type="ARBA" id="ARBA00022692"/>
    </source>
</evidence>
<reference evidence="10 11" key="1">
    <citation type="submission" date="2024-02" db="EMBL/GenBank/DDBJ databases">
        <authorList>
            <person name="Chen Y."/>
            <person name="Shah S."/>
            <person name="Dougan E. K."/>
            <person name="Thang M."/>
            <person name="Chan C."/>
        </authorList>
    </citation>
    <scope>NUCLEOTIDE SEQUENCE [LARGE SCALE GENOMIC DNA]</scope>
</reference>
<keyword evidence="6 8" id="KW-0472">Membrane</keyword>
<dbReference type="InterPro" id="IPR050171">
    <property type="entry name" value="MFS_Transporters"/>
</dbReference>
<feature type="transmembrane region" description="Helical" evidence="8">
    <location>
        <begin position="344"/>
        <end position="365"/>
    </location>
</feature>
<gene>
    <name evidence="10" type="ORF">SCF082_LOCUS37799</name>
</gene>
<evidence type="ECO:0000256" key="7">
    <source>
        <dbReference type="SAM" id="Coils"/>
    </source>
</evidence>
<feature type="transmembrane region" description="Helical" evidence="8">
    <location>
        <begin position="207"/>
        <end position="227"/>
    </location>
</feature>
<evidence type="ECO:0000256" key="1">
    <source>
        <dbReference type="ARBA" id="ARBA00004651"/>
    </source>
</evidence>
<evidence type="ECO:0000256" key="6">
    <source>
        <dbReference type="ARBA" id="ARBA00023136"/>
    </source>
</evidence>
<dbReference type="PANTHER" id="PTHR23517:SF3">
    <property type="entry name" value="INTEGRAL MEMBRANE TRANSPORT PROTEIN"/>
    <property type="match status" value="1"/>
</dbReference>
<evidence type="ECO:0000256" key="5">
    <source>
        <dbReference type="ARBA" id="ARBA00022989"/>
    </source>
</evidence>
<protein>
    <submittedName>
        <fullName evidence="10">Quinolone resistance protein NorA</fullName>
    </submittedName>
</protein>
<feature type="transmembrane region" description="Helical" evidence="8">
    <location>
        <begin position="183"/>
        <end position="201"/>
    </location>
</feature>
<feature type="transmembrane region" description="Helical" evidence="8">
    <location>
        <begin position="114"/>
        <end position="137"/>
    </location>
</feature>
<feature type="transmembrane region" description="Helical" evidence="8">
    <location>
        <begin position="143"/>
        <end position="162"/>
    </location>
</feature>
<keyword evidence="3" id="KW-1003">Cell membrane</keyword>
<comment type="caution">
    <text evidence="10">The sequence shown here is derived from an EMBL/GenBank/DDBJ whole genome shotgun (WGS) entry which is preliminary data.</text>
</comment>
<dbReference type="SUPFAM" id="SSF103473">
    <property type="entry name" value="MFS general substrate transporter"/>
    <property type="match status" value="1"/>
</dbReference>
<feature type="transmembrane region" description="Helical" evidence="8">
    <location>
        <begin position="281"/>
        <end position="301"/>
    </location>
</feature>
<sequence>MLRLGRRWPRTRCSLHRGGLAVLSTQTGDAKSKPGFLAAWKACRKEERRQLLVISVSGAALNVGMGVVIPALPQLSQELGFGATGVGLLLAAPSLARCLFNLPAGALVDSLGRVPCMVMGEIFAALGCLGTGLAWSLSSMLPVRFMGGTGAALAAAGSQAYLTDLTERPHLKPMRGTILGAQGGLIAAAYVVGPAIGGALTHFYGAQTAYCGVAVLIGLCGAAYATLPETMNRAMHSRTSPGVGSLFASLRSLGSAKSTILLAQAARDWQDLLRDPRQQGLFSANLALFLNYAAMITVMPLQTSRLFGLGVAEIGVLYSVGAAVGILAAPIMGTLSDKYGRVPLIAPAALLCGLGCFGVASAEVWELFVASYVTWSVGEAALAPLLSAYAADIAPKEHVGSAMSLSRQAVRLALHEFRRRAVGPARLPAATLELGVGFAALRALRKLRERDSPSRARKVWAVWCRQRFQDVRPLSEFPACHAALRAATEHFGVPKQLGELNVILRSYAKGDWLGRHVDDVQMFAEPVLATILQPGGLRDGLHFSLPHTFEGLAAARADAEAAGFGGLLGADALPQTYQVSEKCGTTLCLEREARFLYGHEVPATSDGRGRVSMTWRWLHPRYQEEIDEVRAWMEEGENGFWFPLFPLSLLALMAHGLGHAPTLALQDAIESSFFMTFKRLGLFAFLGSKFHQENAKVNEHMDPVFSKFEKEKAKFDKTLCFTEGAQPKPYDSSNILQSSEQQRFRQMETLHAKAKEAESRANQLREAFRKVQVAHEEGNCQRATAAAEAWDAWSPFDSAFTFSLKAASEDMTSHFQHAQPTCKRGAVMLQALREMGVPWPVLLVAEPETPVQPERTGRVLLSGVMRLPTFVRSLISVAFMPPNDAQNEVNLGTHIPEKPLPALPETAPKITRPTFSRACCGRPGEPLNKVCLLVSTDLEGFLPYRLIISEERGFDFASLSPAPDFCLEPAHVVKVQRISLDAWQQDRSFGLLCRTVEARSGLKVSLDWSVQDRVRPPYVHLVQILAREKEEKHPGHCSDFIIVVGVQTEALAEELLRSCLLLKKRRALTASRKVKSTVNGGLAEPKKIP</sequence>
<dbReference type="Gene3D" id="1.20.1720.10">
    <property type="entry name" value="Multidrug resistance protein D"/>
    <property type="match status" value="1"/>
</dbReference>
<evidence type="ECO:0000256" key="2">
    <source>
        <dbReference type="ARBA" id="ARBA00022448"/>
    </source>
</evidence>
<evidence type="ECO:0000256" key="8">
    <source>
        <dbReference type="SAM" id="Phobius"/>
    </source>
</evidence>
<dbReference type="Pfam" id="PF07690">
    <property type="entry name" value="MFS_1"/>
    <property type="match status" value="1"/>
</dbReference>
<evidence type="ECO:0000259" key="9">
    <source>
        <dbReference type="PROSITE" id="PS50850"/>
    </source>
</evidence>
<proteinExistence type="predicted"/>
<feature type="coiled-coil region" evidence="7">
    <location>
        <begin position="747"/>
        <end position="774"/>
    </location>
</feature>
<dbReference type="PANTHER" id="PTHR23517">
    <property type="entry name" value="RESISTANCE PROTEIN MDTM, PUTATIVE-RELATED-RELATED"/>
    <property type="match status" value="1"/>
</dbReference>
<feature type="transmembrane region" description="Helical" evidence="8">
    <location>
        <begin position="51"/>
        <end position="73"/>
    </location>
</feature>
<keyword evidence="7" id="KW-0175">Coiled coil</keyword>
<dbReference type="InterPro" id="IPR036259">
    <property type="entry name" value="MFS_trans_sf"/>
</dbReference>
<comment type="subcellular location">
    <subcellularLocation>
        <location evidence="1">Cell membrane</location>
        <topology evidence="1">Multi-pass membrane protein</topology>
    </subcellularLocation>
</comment>
<feature type="domain" description="Major facilitator superfamily (MFS) profile" evidence="9">
    <location>
        <begin position="50"/>
        <end position="454"/>
    </location>
</feature>
<evidence type="ECO:0000313" key="10">
    <source>
        <dbReference type="EMBL" id="CAK9079178.1"/>
    </source>
</evidence>
<dbReference type="InterPro" id="IPR020846">
    <property type="entry name" value="MFS_dom"/>
</dbReference>
<name>A0ABP0PUX5_9DINO</name>
<dbReference type="CDD" id="cd17325">
    <property type="entry name" value="MFS_MdtG_SLC18_like"/>
    <property type="match status" value="1"/>
</dbReference>
<accession>A0ABP0PUX5</accession>
<evidence type="ECO:0000313" key="11">
    <source>
        <dbReference type="Proteomes" id="UP001642464"/>
    </source>
</evidence>
<feature type="transmembrane region" description="Helical" evidence="8">
    <location>
        <begin position="79"/>
        <end position="102"/>
    </location>
</feature>